<reference evidence="3" key="2">
    <citation type="journal article" date="2019" name="Mol. Plant Microbe Interact.">
        <title>Genome sequence resources for four phytopathogenic fungi from the Colletotrichum orbiculare species complex.</title>
        <authorList>
            <person name="Gan P."/>
            <person name="Tsushima A."/>
            <person name="Narusaka M."/>
            <person name="Narusaka Y."/>
            <person name="Takano Y."/>
            <person name="Kubo Y."/>
            <person name="Shirasu K."/>
        </authorList>
    </citation>
    <scope>GENOME REANNOTATION</scope>
    <source>
        <strain evidence="3">104-T / ATCC 96160 / CBS 514.97 / LARS 414 / MAFF 240422</strain>
    </source>
</reference>
<dbReference type="Proteomes" id="UP000014480">
    <property type="component" value="Unassembled WGS sequence"/>
</dbReference>
<evidence type="ECO:0000313" key="3">
    <source>
        <dbReference type="Proteomes" id="UP000014480"/>
    </source>
</evidence>
<protein>
    <submittedName>
        <fullName evidence="2">Uncharacterized protein</fullName>
    </submittedName>
</protein>
<accession>A0A484G0P1</accession>
<dbReference type="OrthoDB" id="5337308at2759"/>
<evidence type="ECO:0000256" key="1">
    <source>
        <dbReference type="SAM" id="SignalP"/>
    </source>
</evidence>
<comment type="caution">
    <text evidence="2">The sequence shown here is derived from an EMBL/GenBank/DDBJ whole genome shotgun (WGS) entry which is preliminary data.</text>
</comment>
<feature type="chain" id="PRO_5019827875" evidence="1">
    <location>
        <begin position="30"/>
        <end position="284"/>
    </location>
</feature>
<dbReference type="EMBL" id="AMCV02000005">
    <property type="protein sequence ID" value="TDZ23856.1"/>
    <property type="molecule type" value="Genomic_DNA"/>
</dbReference>
<keyword evidence="1" id="KW-0732">Signal</keyword>
<keyword evidence="3" id="KW-1185">Reference proteome</keyword>
<evidence type="ECO:0000313" key="2">
    <source>
        <dbReference type="EMBL" id="TDZ23856.1"/>
    </source>
</evidence>
<sequence>MTNAVCSPVLGSVRSLFLLFLFHVLFANASPTDLVHNERREVAFPNFEQGYEGRVLKGQYFNRRFPLDEGKAAEFNGGVTVASPFQDPSALKPNGWTRYIYWFPFKKNSGDAEPFLKFPSAAVRRLKLEITKEPEYGTDLDNAFADADYPVDKTKAGVYHYRHDRKFDKGKKKPTMSSYSNVLVPASGAMIFVDDFSPTARQKEWKLGTVPALDKLSDVAFFQWIDACKAQMVDPKTLKVVFISHVVNDATYHVVIPSKVELSSGLSGAVPFLGCLSSIKRSWG</sequence>
<proteinExistence type="predicted"/>
<organism evidence="2 3">
    <name type="scientific">Colletotrichum orbiculare (strain 104-T / ATCC 96160 / CBS 514.97 / LARS 414 / MAFF 240422)</name>
    <name type="common">Cucumber anthracnose fungus</name>
    <name type="synonym">Colletotrichum lagenarium</name>
    <dbReference type="NCBI Taxonomy" id="1213857"/>
    <lineage>
        <taxon>Eukaryota</taxon>
        <taxon>Fungi</taxon>
        <taxon>Dikarya</taxon>
        <taxon>Ascomycota</taxon>
        <taxon>Pezizomycotina</taxon>
        <taxon>Sordariomycetes</taxon>
        <taxon>Hypocreomycetidae</taxon>
        <taxon>Glomerellales</taxon>
        <taxon>Glomerellaceae</taxon>
        <taxon>Colletotrichum</taxon>
        <taxon>Colletotrichum orbiculare species complex</taxon>
    </lineage>
</organism>
<dbReference type="AlphaFoldDB" id="A0A484G0P1"/>
<reference evidence="3" key="1">
    <citation type="journal article" date="2013" name="New Phytol.">
        <title>Comparative genomic and transcriptomic analyses reveal the hemibiotrophic stage shift of Colletotrichum fungi.</title>
        <authorList>
            <person name="Gan P."/>
            <person name="Ikeda K."/>
            <person name="Irieda H."/>
            <person name="Narusaka M."/>
            <person name="O'Connell R.J."/>
            <person name="Narusaka Y."/>
            <person name="Takano Y."/>
            <person name="Kubo Y."/>
            <person name="Shirasu K."/>
        </authorList>
    </citation>
    <scope>NUCLEOTIDE SEQUENCE [LARGE SCALE GENOMIC DNA]</scope>
    <source>
        <strain evidence="3">104-T / ATCC 96160 / CBS 514.97 / LARS 414 / MAFF 240422</strain>
    </source>
</reference>
<gene>
    <name evidence="2" type="ORF">Cob_v003045</name>
</gene>
<name>A0A484G0P1_COLOR</name>
<feature type="signal peptide" evidence="1">
    <location>
        <begin position="1"/>
        <end position="29"/>
    </location>
</feature>